<keyword evidence="9" id="KW-0560">Oxidoreductase</keyword>
<evidence type="ECO:0000256" key="6">
    <source>
        <dbReference type="ARBA" id="ARBA00022692"/>
    </source>
</evidence>
<dbReference type="InterPro" id="IPR009311">
    <property type="entry name" value="IFI6/IFI27-like"/>
</dbReference>
<dbReference type="GO" id="GO:0071949">
    <property type="term" value="F:FAD binding"/>
    <property type="evidence" value="ECO:0007669"/>
    <property type="project" value="InterPro"/>
</dbReference>
<dbReference type="AlphaFoldDB" id="A0A9P9Y6V6"/>
<dbReference type="GO" id="GO:0016020">
    <property type="term" value="C:membrane"/>
    <property type="evidence" value="ECO:0007669"/>
    <property type="project" value="UniProtKB-SubCell"/>
</dbReference>
<dbReference type="RefSeq" id="XP_051364875.1">
    <property type="nucleotide sequence ID" value="XM_051503232.1"/>
</dbReference>
<gene>
    <name evidence="13" type="ORF">J7T54_004565</name>
</gene>
<dbReference type="InterPro" id="IPR038213">
    <property type="entry name" value="IFI6/IFI27-like_sf"/>
</dbReference>
<evidence type="ECO:0000256" key="5">
    <source>
        <dbReference type="ARBA" id="ARBA00022630"/>
    </source>
</evidence>
<dbReference type="Pfam" id="PF06140">
    <property type="entry name" value="Ifi-6-16"/>
    <property type="match status" value="1"/>
</dbReference>
<dbReference type="OrthoDB" id="2015447at2759"/>
<dbReference type="GO" id="GO:0005737">
    <property type="term" value="C:cytoplasm"/>
    <property type="evidence" value="ECO:0007669"/>
    <property type="project" value="TreeGrafter"/>
</dbReference>
<keyword evidence="14" id="KW-1185">Reference proteome</keyword>
<dbReference type="InterPro" id="IPR006076">
    <property type="entry name" value="FAD-dep_OxRdtase"/>
</dbReference>
<dbReference type="Pfam" id="PF01266">
    <property type="entry name" value="DAO"/>
    <property type="match status" value="1"/>
</dbReference>
<keyword evidence="8 11" id="KW-1133">Transmembrane helix</keyword>
<evidence type="ECO:0000256" key="3">
    <source>
        <dbReference type="ARBA" id="ARBA00006730"/>
    </source>
</evidence>
<dbReference type="SUPFAM" id="SSF51971">
    <property type="entry name" value="Nucleotide-binding domain"/>
    <property type="match status" value="1"/>
</dbReference>
<accession>A0A9P9Y6V6</accession>
<dbReference type="Gene3D" id="6.10.110.10">
    <property type="match status" value="1"/>
</dbReference>
<keyword evidence="6 11" id="KW-0812">Transmembrane</keyword>
<dbReference type="EMBL" id="JAGIXG020000005">
    <property type="protein sequence ID" value="KAI6784019.1"/>
    <property type="molecule type" value="Genomic_DNA"/>
</dbReference>
<dbReference type="GeneID" id="75831051"/>
<comment type="similarity">
    <text evidence="3">Belongs to the DAMOX/DASOX family.</text>
</comment>
<dbReference type="Gene3D" id="3.40.50.720">
    <property type="entry name" value="NAD(P)-binding Rossmann-like Domain"/>
    <property type="match status" value="1"/>
</dbReference>
<keyword evidence="5" id="KW-0285">Flavoprotein</keyword>
<proteinExistence type="inferred from homology"/>
<dbReference type="PANTHER" id="PTHR11530">
    <property type="entry name" value="D-AMINO ACID OXIDASE"/>
    <property type="match status" value="1"/>
</dbReference>
<feature type="transmembrane region" description="Helical" evidence="11">
    <location>
        <begin position="6"/>
        <end position="24"/>
    </location>
</feature>
<comment type="cofactor">
    <cofactor evidence="1">
        <name>FAD</name>
        <dbReference type="ChEBI" id="CHEBI:57692"/>
    </cofactor>
</comment>
<dbReference type="GO" id="GO:0019478">
    <property type="term" value="P:D-amino acid catabolic process"/>
    <property type="evidence" value="ECO:0007669"/>
    <property type="project" value="TreeGrafter"/>
</dbReference>
<feature type="domain" description="FAD dependent oxidoreductase" evidence="12">
    <location>
        <begin position="7"/>
        <end position="328"/>
    </location>
</feature>
<comment type="caution">
    <text evidence="13">The sequence shown here is derived from an EMBL/GenBank/DDBJ whole genome shotgun (WGS) entry which is preliminary data.</text>
</comment>
<dbReference type="SUPFAM" id="SSF54373">
    <property type="entry name" value="FAD-linked reductases, C-terminal domain"/>
    <property type="match status" value="1"/>
</dbReference>
<evidence type="ECO:0000313" key="13">
    <source>
        <dbReference type="EMBL" id="KAI6784019.1"/>
    </source>
</evidence>
<evidence type="ECO:0000256" key="7">
    <source>
        <dbReference type="ARBA" id="ARBA00022827"/>
    </source>
</evidence>
<name>A0A9P9Y6V6_9HYPO</name>
<keyword evidence="10 11" id="KW-0472">Membrane</keyword>
<evidence type="ECO:0000256" key="2">
    <source>
        <dbReference type="ARBA" id="ARBA00004141"/>
    </source>
</evidence>
<dbReference type="InterPro" id="IPR023209">
    <property type="entry name" value="DAO"/>
</dbReference>
<evidence type="ECO:0000256" key="8">
    <source>
        <dbReference type="ARBA" id="ARBA00022989"/>
    </source>
</evidence>
<evidence type="ECO:0000256" key="4">
    <source>
        <dbReference type="ARBA" id="ARBA00007262"/>
    </source>
</evidence>
<evidence type="ECO:0000256" key="1">
    <source>
        <dbReference type="ARBA" id="ARBA00001974"/>
    </source>
</evidence>
<protein>
    <submittedName>
        <fullName evidence="13">D-amino-acid oxidase-like protein</fullName>
    </submittedName>
</protein>
<keyword evidence="7" id="KW-0274">FAD</keyword>
<evidence type="ECO:0000256" key="11">
    <source>
        <dbReference type="SAM" id="Phobius"/>
    </source>
</evidence>
<dbReference type="PANTHER" id="PTHR11530:SF11">
    <property type="entry name" value="D-ASPARTATE OXIDASE"/>
    <property type="match status" value="1"/>
</dbReference>
<evidence type="ECO:0000256" key="10">
    <source>
        <dbReference type="ARBA" id="ARBA00023136"/>
    </source>
</evidence>
<comment type="similarity">
    <text evidence="4">Belongs to the IFI6/IFI27 family.</text>
</comment>
<dbReference type="Gene3D" id="3.30.9.10">
    <property type="entry name" value="D-Amino Acid Oxidase, subunit A, domain 2"/>
    <property type="match status" value="1"/>
</dbReference>
<reference evidence="13" key="1">
    <citation type="journal article" date="2021" name="J Fungi (Basel)">
        <title>Genomic and Metabolomic Analyses of the Marine Fungus Emericellopsis cladophorae: Insights into Saltwater Adaptability Mechanisms and Its Biosynthetic Potential.</title>
        <authorList>
            <person name="Goncalves M.F.M."/>
            <person name="Hilario S."/>
            <person name="Van de Peer Y."/>
            <person name="Esteves A.C."/>
            <person name="Alves A."/>
        </authorList>
    </citation>
    <scope>NUCLEOTIDE SEQUENCE</scope>
    <source>
        <strain evidence="13">MUM 19.33</strain>
    </source>
</reference>
<evidence type="ECO:0000313" key="14">
    <source>
        <dbReference type="Proteomes" id="UP001055219"/>
    </source>
</evidence>
<organism evidence="13 14">
    <name type="scientific">Emericellopsis cladophorae</name>
    <dbReference type="NCBI Taxonomy" id="2686198"/>
    <lineage>
        <taxon>Eukaryota</taxon>
        <taxon>Fungi</taxon>
        <taxon>Dikarya</taxon>
        <taxon>Ascomycota</taxon>
        <taxon>Pezizomycotina</taxon>
        <taxon>Sordariomycetes</taxon>
        <taxon>Hypocreomycetidae</taxon>
        <taxon>Hypocreales</taxon>
        <taxon>Bionectriaceae</taxon>
        <taxon>Emericellopsis</taxon>
    </lineage>
</organism>
<sequence length="531" mass="58359">MAKQDTIVIIGAGIIGLDVAFVLAERGLGSQITIVAEYMPGDTATNYTSPWAGCNFSAISGTDANALKWDKLGYAHLMRLATECPAESYVERTPSVEYWQETVPHEKIKHMADYLEDFKVLPSNELPEGVKAGITFTAVTINAPKHCEYLQKRLEDLGVKFFRQRLPNLAAGFISPSTRLIFNCTGLAAKTLPGVKDEKVFPTRGQVVLVRAPTVKQISMLHGNGFETYIIPRPGSNGNVILGGYMQKGVGDGSTYSYETKSILERTIHLDTKLQNPETEVLAAFAGMRPSRTGGARIEGDSITVKGQKKPLVHNYGAGGTGYQAGYGSRKRADTIPEKHALIPNMNAQLGDPDDENEQLLRTILEESRSANAFDAGFHSRIADHLNEAGAHALSRGWKERFAEHILRGVECIVETERKMGIAMGRAYDKAHITYKDFAKEHPVWDGMIKTGLTIIAIGILAEMLPWALEWLGFRLLTSAGFSDVGPVMGSFAARWMSMIAKRCGNVPAGSMYSYLQRLGMVWRYKPIVKV</sequence>
<dbReference type="Proteomes" id="UP001055219">
    <property type="component" value="Unassembled WGS sequence"/>
</dbReference>
<evidence type="ECO:0000259" key="12">
    <source>
        <dbReference type="Pfam" id="PF01266"/>
    </source>
</evidence>
<comment type="subcellular location">
    <subcellularLocation>
        <location evidence="2">Membrane</location>
        <topology evidence="2">Multi-pass membrane protein</topology>
    </subcellularLocation>
</comment>
<reference evidence="13" key="2">
    <citation type="submission" date="2022-07" db="EMBL/GenBank/DDBJ databases">
        <authorList>
            <person name="Goncalves M.F.M."/>
            <person name="Hilario S."/>
            <person name="Van De Peer Y."/>
            <person name="Esteves A.C."/>
            <person name="Alves A."/>
        </authorList>
    </citation>
    <scope>NUCLEOTIDE SEQUENCE</scope>
    <source>
        <strain evidence="13">MUM 19.33</strain>
    </source>
</reference>
<evidence type="ECO:0000256" key="9">
    <source>
        <dbReference type="ARBA" id="ARBA00023002"/>
    </source>
</evidence>
<dbReference type="GO" id="GO:0003884">
    <property type="term" value="F:D-amino-acid oxidase activity"/>
    <property type="evidence" value="ECO:0007669"/>
    <property type="project" value="InterPro"/>
</dbReference>